<organism evidence="3 4">
    <name type="scientific">Aminobacter niigataensis</name>
    <dbReference type="NCBI Taxonomy" id="83265"/>
    <lineage>
        <taxon>Bacteria</taxon>
        <taxon>Pseudomonadati</taxon>
        <taxon>Pseudomonadota</taxon>
        <taxon>Alphaproteobacteria</taxon>
        <taxon>Hyphomicrobiales</taxon>
        <taxon>Phyllobacteriaceae</taxon>
        <taxon>Aminobacter</taxon>
    </lineage>
</organism>
<dbReference type="EMBL" id="JACHOT010000009">
    <property type="protein sequence ID" value="MBB4652979.1"/>
    <property type="molecule type" value="Genomic_DNA"/>
</dbReference>
<dbReference type="Pfam" id="PF02384">
    <property type="entry name" value="N6_Mtase"/>
    <property type="match status" value="1"/>
</dbReference>
<dbReference type="RefSeq" id="WP_183264381.1">
    <property type="nucleotide sequence ID" value="NZ_BAAAVZ010000026.1"/>
</dbReference>
<reference evidence="3 4" key="1">
    <citation type="submission" date="2020-08" db="EMBL/GenBank/DDBJ databases">
        <title>Genomic Encyclopedia of Type Strains, Phase IV (KMG-IV): sequencing the most valuable type-strain genomes for metagenomic binning, comparative biology and taxonomic classification.</title>
        <authorList>
            <person name="Goeker M."/>
        </authorList>
    </citation>
    <scope>NUCLEOTIDE SEQUENCE [LARGE SCALE GENOMIC DNA]</scope>
    <source>
        <strain evidence="3 4">DSM 7050</strain>
    </source>
</reference>
<evidence type="ECO:0000256" key="1">
    <source>
        <dbReference type="ARBA" id="ARBA00006594"/>
    </source>
</evidence>
<evidence type="ECO:0000259" key="2">
    <source>
        <dbReference type="Pfam" id="PF02384"/>
    </source>
</evidence>
<dbReference type="SUPFAM" id="SSF53335">
    <property type="entry name" value="S-adenosyl-L-methionine-dependent methyltransferases"/>
    <property type="match status" value="1"/>
</dbReference>
<feature type="domain" description="DNA methylase adenine-specific" evidence="2">
    <location>
        <begin position="106"/>
        <end position="215"/>
    </location>
</feature>
<comment type="similarity">
    <text evidence="1">Belongs to the N(4)/N(6)-methyltransferase family.</text>
</comment>
<sequence length="265" mass="29159">MAHVKKHPWAGMKGPAADFLKLIDDLARSRSHRDVFHDFLEAAFCAFISPLTPPGKKRDDIEARYLKVINSDKKYPTQFPELLAITAAGIDDEYDFLGPIAGQVASLNAAQGQFFTPWAVCRVTAEMILDEDSVKRAIEKNGFITVEEPAVGSGALALAAAERIRELGFDPETQAWITARDVSMPCIKMAYLQLSLRGVCADVCHANTLTLEQWGRYPTPSKLVFRQHHGDRLIAYLNDPANYLQPAVPAPTPPAPQLDLFGDAA</sequence>
<dbReference type="InterPro" id="IPR029063">
    <property type="entry name" value="SAM-dependent_MTases_sf"/>
</dbReference>
<proteinExistence type="inferred from homology"/>
<evidence type="ECO:0000313" key="4">
    <source>
        <dbReference type="Proteomes" id="UP000539538"/>
    </source>
</evidence>
<dbReference type="Gene3D" id="3.40.50.150">
    <property type="entry name" value="Vaccinia Virus protein VP39"/>
    <property type="match status" value="1"/>
</dbReference>
<protein>
    <recommendedName>
        <fullName evidence="2">DNA methylase adenine-specific domain-containing protein</fullName>
    </recommendedName>
</protein>
<accession>A0ABR6L9V1</accession>
<evidence type="ECO:0000313" key="3">
    <source>
        <dbReference type="EMBL" id="MBB4652979.1"/>
    </source>
</evidence>
<dbReference type="Proteomes" id="UP000539538">
    <property type="component" value="Unassembled WGS sequence"/>
</dbReference>
<name>A0ABR6L9V1_9HYPH</name>
<comment type="caution">
    <text evidence="3">The sequence shown here is derived from an EMBL/GenBank/DDBJ whole genome shotgun (WGS) entry which is preliminary data.</text>
</comment>
<keyword evidence="4" id="KW-1185">Reference proteome</keyword>
<dbReference type="InterPro" id="IPR003356">
    <property type="entry name" value="DNA_methylase_A-5"/>
</dbReference>
<gene>
    <name evidence="3" type="ORF">GGQ99_004763</name>
</gene>